<reference evidence="12" key="1">
    <citation type="submission" date="2016-10" db="EMBL/GenBank/DDBJ databases">
        <authorList>
            <person name="Varghese N."/>
            <person name="Submissions S."/>
        </authorList>
    </citation>
    <scope>NUCLEOTIDE SEQUENCE [LARGE SCALE GENOMIC DNA]</scope>
    <source>
        <strain evidence="12">CGMCC 4.6856</strain>
    </source>
</reference>
<accession>A0A1H9A395</accession>
<keyword evidence="5 9" id="KW-0812">Transmembrane</keyword>
<feature type="transmembrane region" description="Helical" evidence="9">
    <location>
        <begin position="374"/>
        <end position="393"/>
    </location>
</feature>
<evidence type="ECO:0000256" key="9">
    <source>
        <dbReference type="SAM" id="Phobius"/>
    </source>
</evidence>
<evidence type="ECO:0000256" key="7">
    <source>
        <dbReference type="ARBA" id="ARBA00023136"/>
    </source>
</evidence>
<dbReference type="PRINTS" id="PR01036">
    <property type="entry name" value="TCRTETB"/>
</dbReference>
<keyword evidence="12" id="KW-1185">Reference proteome</keyword>
<evidence type="ECO:0000256" key="1">
    <source>
        <dbReference type="ARBA" id="ARBA00004651"/>
    </source>
</evidence>
<dbReference type="Gene3D" id="1.20.1250.20">
    <property type="entry name" value="MFS general substrate transporter like domains"/>
    <property type="match status" value="1"/>
</dbReference>
<feature type="transmembrane region" description="Helical" evidence="9">
    <location>
        <begin position="313"/>
        <end position="334"/>
    </location>
</feature>
<evidence type="ECO:0000256" key="2">
    <source>
        <dbReference type="ARBA" id="ARBA00008537"/>
    </source>
</evidence>
<keyword evidence="3" id="KW-0813">Transport</keyword>
<dbReference type="SUPFAM" id="SSF103473">
    <property type="entry name" value="MFS general substrate transporter"/>
    <property type="match status" value="1"/>
</dbReference>
<protein>
    <submittedName>
        <fullName evidence="11">Drug resistance transporter, EmrB/QacA subfamily</fullName>
    </submittedName>
</protein>
<feature type="compositionally biased region" description="Low complexity" evidence="8">
    <location>
        <begin position="20"/>
        <end position="47"/>
    </location>
</feature>
<feature type="transmembrane region" description="Helical" evidence="9">
    <location>
        <begin position="53"/>
        <end position="81"/>
    </location>
</feature>
<dbReference type="Gene3D" id="1.20.1720.10">
    <property type="entry name" value="Multidrug resistance protein D"/>
    <property type="match status" value="1"/>
</dbReference>
<dbReference type="Pfam" id="PF07690">
    <property type="entry name" value="MFS_1"/>
    <property type="match status" value="1"/>
</dbReference>
<feature type="transmembrane region" description="Helical" evidence="9">
    <location>
        <begin position="210"/>
        <end position="231"/>
    </location>
</feature>
<feature type="transmembrane region" description="Helical" evidence="9">
    <location>
        <begin position="346"/>
        <end position="367"/>
    </location>
</feature>
<dbReference type="InterPro" id="IPR004638">
    <property type="entry name" value="EmrB-like"/>
</dbReference>
<feature type="transmembrane region" description="Helical" evidence="9">
    <location>
        <begin position="184"/>
        <end position="204"/>
    </location>
</feature>
<sequence length="538" mass="56239">MSTDTAAPGTAVDLDEAPAARRAAPEAPTRPLAPAATPAAPEASSPAGGREHWVVPLAVLIVGMFMSVLDTSIVNVAISAIQTDFGGSTADVAWISTAYSLVLGVVVPASAWLGDRIGLGRVYMWSLVAFSAGSALCGLAWNLDSLIAFRVVQAVPGGLLPAVCLTMVYRLVPPAKIGAAMGMYGLGIIVAPAIGPALGGYLVEYVNWRLVFYINVPVGILGLIAAVIWLPKFAQAPTRRFDVAGFLTIATGLVSLLLAFSEGPSWGWTGYRVLGLIALSVLSLAAFVVIELEVEHPLLNLRVFRNRLYTTSLLAMSVMMTGLFATLFYIPLFLQEGLGYPALRAGFLLLPQALVMAVLMPVAGRLYDKIGPRYLAFFGLLIAATGTFLLTGINPDMTRSELVFWMCVRAAGTGLAMMPIMTGGLSALPGDLTTSGSAINTVAQRVSAALGLAGLTAVVTNQQGGLMAARAALVPAGRMPQQEVLAVYQRTQLDVLAQSYSNVFLLTGFLTLVAALLTLMLRTGANPHAGGGGAAMME</sequence>
<evidence type="ECO:0000313" key="12">
    <source>
        <dbReference type="Proteomes" id="UP000198504"/>
    </source>
</evidence>
<evidence type="ECO:0000256" key="4">
    <source>
        <dbReference type="ARBA" id="ARBA00022475"/>
    </source>
</evidence>
<keyword evidence="6 9" id="KW-1133">Transmembrane helix</keyword>
<feature type="transmembrane region" description="Helical" evidence="9">
    <location>
        <begin position="147"/>
        <end position="172"/>
    </location>
</feature>
<dbReference type="InterPro" id="IPR011701">
    <property type="entry name" value="MFS"/>
</dbReference>
<evidence type="ECO:0000256" key="8">
    <source>
        <dbReference type="SAM" id="MobiDB-lite"/>
    </source>
</evidence>
<evidence type="ECO:0000256" key="6">
    <source>
        <dbReference type="ARBA" id="ARBA00022989"/>
    </source>
</evidence>
<dbReference type="STRING" id="1036181.SAMN05421756_101453"/>
<dbReference type="NCBIfam" id="TIGR00711">
    <property type="entry name" value="efflux_EmrB"/>
    <property type="match status" value="1"/>
</dbReference>
<feature type="transmembrane region" description="Helical" evidence="9">
    <location>
        <begin position="503"/>
        <end position="521"/>
    </location>
</feature>
<dbReference type="Proteomes" id="UP000198504">
    <property type="component" value="Unassembled WGS sequence"/>
</dbReference>
<evidence type="ECO:0000256" key="5">
    <source>
        <dbReference type="ARBA" id="ARBA00022692"/>
    </source>
</evidence>
<feature type="transmembrane region" description="Helical" evidence="9">
    <location>
        <begin position="243"/>
        <end position="261"/>
    </location>
</feature>
<dbReference type="InterPro" id="IPR020846">
    <property type="entry name" value="MFS_dom"/>
</dbReference>
<proteinExistence type="inferred from homology"/>
<dbReference type="GO" id="GO:0022857">
    <property type="term" value="F:transmembrane transporter activity"/>
    <property type="evidence" value="ECO:0007669"/>
    <property type="project" value="InterPro"/>
</dbReference>
<feature type="transmembrane region" description="Helical" evidence="9">
    <location>
        <begin position="122"/>
        <end position="141"/>
    </location>
</feature>
<gene>
    <name evidence="11" type="ORF">SAMN05421756_101453</name>
</gene>
<keyword evidence="7 9" id="KW-0472">Membrane</keyword>
<dbReference type="AlphaFoldDB" id="A0A1H9A395"/>
<dbReference type="EMBL" id="FOFA01000001">
    <property type="protein sequence ID" value="SEP70937.1"/>
    <property type="molecule type" value="Genomic_DNA"/>
</dbReference>
<feature type="region of interest" description="Disordered" evidence="8">
    <location>
        <begin position="1"/>
        <end position="48"/>
    </location>
</feature>
<dbReference type="CDD" id="cd17503">
    <property type="entry name" value="MFS_LmrB_MDR_like"/>
    <property type="match status" value="1"/>
</dbReference>
<dbReference type="InterPro" id="IPR036259">
    <property type="entry name" value="MFS_trans_sf"/>
</dbReference>
<dbReference type="PANTHER" id="PTHR42718">
    <property type="entry name" value="MAJOR FACILITATOR SUPERFAMILY MULTIDRUG TRANSPORTER MFSC"/>
    <property type="match status" value="1"/>
</dbReference>
<organism evidence="11 12">
    <name type="scientific">Microlunatus flavus</name>
    <dbReference type="NCBI Taxonomy" id="1036181"/>
    <lineage>
        <taxon>Bacteria</taxon>
        <taxon>Bacillati</taxon>
        <taxon>Actinomycetota</taxon>
        <taxon>Actinomycetes</taxon>
        <taxon>Propionibacteriales</taxon>
        <taxon>Propionibacteriaceae</taxon>
        <taxon>Microlunatus</taxon>
    </lineage>
</organism>
<dbReference type="PANTHER" id="PTHR42718:SF9">
    <property type="entry name" value="MAJOR FACILITATOR SUPERFAMILY MULTIDRUG TRANSPORTER MFSC"/>
    <property type="match status" value="1"/>
</dbReference>
<feature type="transmembrane region" description="Helical" evidence="9">
    <location>
        <begin position="93"/>
        <end position="113"/>
    </location>
</feature>
<comment type="similarity">
    <text evidence="2">Belongs to the major facilitator superfamily. EmrB family.</text>
</comment>
<dbReference type="GO" id="GO:0005886">
    <property type="term" value="C:plasma membrane"/>
    <property type="evidence" value="ECO:0007669"/>
    <property type="project" value="UniProtKB-SubCell"/>
</dbReference>
<comment type="subcellular location">
    <subcellularLocation>
        <location evidence="1">Cell membrane</location>
        <topology evidence="1">Multi-pass membrane protein</topology>
    </subcellularLocation>
</comment>
<feature type="transmembrane region" description="Helical" evidence="9">
    <location>
        <begin position="273"/>
        <end position="292"/>
    </location>
</feature>
<dbReference type="RefSeq" id="WP_091177478.1">
    <property type="nucleotide sequence ID" value="NZ_FOFA01000001.1"/>
</dbReference>
<keyword evidence="4" id="KW-1003">Cell membrane</keyword>
<dbReference type="PROSITE" id="PS50850">
    <property type="entry name" value="MFS"/>
    <property type="match status" value="1"/>
</dbReference>
<dbReference type="OrthoDB" id="7375466at2"/>
<name>A0A1H9A395_9ACTN</name>
<feature type="domain" description="Major facilitator superfamily (MFS) profile" evidence="10">
    <location>
        <begin position="56"/>
        <end position="526"/>
    </location>
</feature>
<evidence type="ECO:0000256" key="3">
    <source>
        <dbReference type="ARBA" id="ARBA00022448"/>
    </source>
</evidence>
<evidence type="ECO:0000259" key="10">
    <source>
        <dbReference type="PROSITE" id="PS50850"/>
    </source>
</evidence>
<evidence type="ECO:0000313" key="11">
    <source>
        <dbReference type="EMBL" id="SEP70937.1"/>
    </source>
</evidence>